<keyword evidence="3" id="KW-1185">Reference proteome</keyword>
<accession>A0A8J3ZHS1</accession>
<feature type="region of interest" description="Disordered" evidence="1">
    <location>
        <begin position="1"/>
        <end position="38"/>
    </location>
</feature>
<evidence type="ECO:0000313" key="2">
    <source>
        <dbReference type="EMBL" id="GIJ64051.1"/>
    </source>
</evidence>
<comment type="caution">
    <text evidence="2">The sequence shown here is derived from an EMBL/GenBank/DDBJ whole genome shotgun (WGS) entry which is preliminary data.</text>
</comment>
<evidence type="ECO:0000256" key="1">
    <source>
        <dbReference type="SAM" id="MobiDB-lite"/>
    </source>
</evidence>
<dbReference type="AlphaFoldDB" id="A0A8J3ZHS1"/>
<dbReference type="EMBL" id="BOPG01000106">
    <property type="protein sequence ID" value="GIJ64051.1"/>
    <property type="molecule type" value="Genomic_DNA"/>
</dbReference>
<proteinExistence type="predicted"/>
<organism evidence="2 3">
    <name type="scientific">Virgisporangium aurantiacum</name>
    <dbReference type="NCBI Taxonomy" id="175570"/>
    <lineage>
        <taxon>Bacteria</taxon>
        <taxon>Bacillati</taxon>
        <taxon>Actinomycetota</taxon>
        <taxon>Actinomycetes</taxon>
        <taxon>Micromonosporales</taxon>
        <taxon>Micromonosporaceae</taxon>
        <taxon>Virgisporangium</taxon>
    </lineage>
</organism>
<gene>
    <name evidence="2" type="ORF">Vau01_115670</name>
</gene>
<name>A0A8J3ZHS1_9ACTN</name>
<evidence type="ECO:0000313" key="3">
    <source>
        <dbReference type="Proteomes" id="UP000612585"/>
    </source>
</evidence>
<protein>
    <submittedName>
        <fullName evidence="2">Uncharacterized protein</fullName>
    </submittedName>
</protein>
<dbReference type="Proteomes" id="UP000612585">
    <property type="component" value="Unassembled WGS sequence"/>
</dbReference>
<reference evidence="2" key="1">
    <citation type="submission" date="2021-01" db="EMBL/GenBank/DDBJ databases">
        <title>Whole genome shotgun sequence of Virgisporangium aurantiacum NBRC 16421.</title>
        <authorList>
            <person name="Komaki H."/>
            <person name="Tamura T."/>
        </authorList>
    </citation>
    <scope>NUCLEOTIDE SEQUENCE</scope>
    <source>
        <strain evidence="2">NBRC 16421</strain>
    </source>
</reference>
<sequence>MGAADSVGDGSGRGGRGGQSAGRGDGRRGIGWGQRANAQQQLERGATLVAEAVTGEAGRYVDTLRTVAAAVGAGSSNAGRTGHWQPANR</sequence>
<feature type="compositionally biased region" description="Gly residues" evidence="1">
    <location>
        <begin position="9"/>
        <end position="23"/>
    </location>
</feature>